<evidence type="ECO:0000313" key="1">
    <source>
        <dbReference type="EMBL" id="KAA9393876.1"/>
    </source>
</evidence>
<dbReference type="InterPro" id="IPR041492">
    <property type="entry name" value="HAD_2"/>
</dbReference>
<dbReference type="RefSeq" id="WP_158034056.1">
    <property type="nucleotide sequence ID" value="NZ_ML708619.1"/>
</dbReference>
<dbReference type="InterPro" id="IPR036412">
    <property type="entry name" value="HAD-like_sf"/>
</dbReference>
<organism evidence="1 2">
    <name type="scientific">Kocuria coralli</name>
    <dbReference type="NCBI Taxonomy" id="1461025"/>
    <lineage>
        <taxon>Bacteria</taxon>
        <taxon>Bacillati</taxon>
        <taxon>Actinomycetota</taxon>
        <taxon>Actinomycetes</taxon>
        <taxon>Micrococcales</taxon>
        <taxon>Micrococcaceae</taxon>
        <taxon>Kocuria</taxon>
    </lineage>
</organism>
<dbReference type="InterPro" id="IPR023198">
    <property type="entry name" value="PGP-like_dom2"/>
</dbReference>
<dbReference type="GO" id="GO:0004713">
    <property type="term" value="F:protein tyrosine kinase activity"/>
    <property type="evidence" value="ECO:0007669"/>
    <property type="project" value="TreeGrafter"/>
</dbReference>
<gene>
    <name evidence="1" type="ORF">FCK90_09400</name>
</gene>
<dbReference type="AlphaFoldDB" id="A0A5J5KYL2"/>
<dbReference type="Gene3D" id="1.10.150.240">
    <property type="entry name" value="Putative phosphatase, domain 2"/>
    <property type="match status" value="1"/>
</dbReference>
<dbReference type="SFLD" id="SFLDS00003">
    <property type="entry name" value="Haloacid_Dehalogenase"/>
    <property type="match status" value="1"/>
</dbReference>
<dbReference type="OrthoDB" id="9776368at2"/>
<proteinExistence type="predicted"/>
<dbReference type="PANTHER" id="PTHR43434:SF20">
    <property type="entry name" value="5'-NUCLEOTIDASE"/>
    <property type="match status" value="1"/>
</dbReference>
<reference evidence="1 2" key="1">
    <citation type="submission" date="2019-05" db="EMBL/GenBank/DDBJ databases">
        <title>Kocuria coralli sp. nov., a novel actinobacterium isolated from coral reef seawater.</title>
        <authorList>
            <person name="Li J."/>
        </authorList>
    </citation>
    <scope>NUCLEOTIDE SEQUENCE [LARGE SCALE GENOMIC DNA]</scope>
    <source>
        <strain evidence="1 2">SCSIO 13007</strain>
    </source>
</reference>
<dbReference type="SUPFAM" id="SSF56784">
    <property type="entry name" value="HAD-like"/>
    <property type="match status" value="1"/>
</dbReference>
<name>A0A5J5KYL2_9MICC</name>
<evidence type="ECO:0000313" key="2">
    <source>
        <dbReference type="Proteomes" id="UP000325957"/>
    </source>
</evidence>
<dbReference type="PANTHER" id="PTHR43434">
    <property type="entry name" value="PHOSPHOGLYCOLATE PHOSPHATASE"/>
    <property type="match status" value="1"/>
</dbReference>
<dbReference type="GO" id="GO:0005829">
    <property type="term" value="C:cytosol"/>
    <property type="evidence" value="ECO:0007669"/>
    <property type="project" value="TreeGrafter"/>
</dbReference>
<comment type="caution">
    <text evidence="1">The sequence shown here is derived from an EMBL/GenBank/DDBJ whole genome shotgun (WGS) entry which is preliminary data.</text>
</comment>
<keyword evidence="2" id="KW-1185">Reference proteome</keyword>
<sequence>MAKSPWSCVLWDVDGTIADASAGIAPRIAQVLDEIGEPPVPADQINQWIGPPILESFERFAGLSGPQAREAVARYRGLAAQQGYASSVRLYDGVPELVRELHAAKVPQSTASTKPQNQVAAILEHYGIEGCFEAIHGADPDPEALDTKSEVLGRALADLRAGGFDVSNPVLVGDRHHDIDGAAHHGVPVIFARWGFGSPAEESGAMAVVDSPAALRPLLLTE</sequence>
<accession>A0A5J5KYL2</accession>
<dbReference type="InterPro" id="IPR050155">
    <property type="entry name" value="HAD-like_hydrolase_sf"/>
</dbReference>
<dbReference type="EMBL" id="SZWF01000013">
    <property type="protein sequence ID" value="KAA9393876.1"/>
    <property type="molecule type" value="Genomic_DNA"/>
</dbReference>
<dbReference type="Gene3D" id="3.40.50.1000">
    <property type="entry name" value="HAD superfamily/HAD-like"/>
    <property type="match status" value="1"/>
</dbReference>
<dbReference type="InterPro" id="IPR023214">
    <property type="entry name" value="HAD_sf"/>
</dbReference>
<dbReference type="Pfam" id="PF13419">
    <property type="entry name" value="HAD_2"/>
    <property type="match status" value="1"/>
</dbReference>
<dbReference type="Proteomes" id="UP000325957">
    <property type="component" value="Unassembled WGS sequence"/>
</dbReference>
<protein>
    <submittedName>
        <fullName evidence="1">Phosphatase</fullName>
    </submittedName>
</protein>
<dbReference type="SFLD" id="SFLDG01129">
    <property type="entry name" value="C1.5:_HAD__Beta-PGM__Phosphata"/>
    <property type="match status" value="1"/>
</dbReference>